<evidence type="ECO:0000313" key="1">
    <source>
        <dbReference type="EMBL" id="NYI80099.1"/>
    </source>
</evidence>
<name>A0A7Z0DQU9_9ACTN</name>
<keyword evidence="2" id="KW-1185">Reference proteome</keyword>
<dbReference type="AlphaFoldDB" id="A0A7Z0DQU9"/>
<comment type="caution">
    <text evidence="1">The sequence shown here is derived from an EMBL/GenBank/DDBJ whole genome shotgun (WGS) entry which is preliminary data.</text>
</comment>
<protein>
    <submittedName>
        <fullName evidence="1">Putative addiction module component (TIGR02574 family)</fullName>
    </submittedName>
</protein>
<gene>
    <name evidence="1" type="ORF">BJ988_004747</name>
</gene>
<dbReference type="Pfam" id="PF09720">
    <property type="entry name" value="Unstab_antitox"/>
    <property type="match status" value="1"/>
</dbReference>
<proteinExistence type="predicted"/>
<dbReference type="InterPro" id="IPR013406">
    <property type="entry name" value="CHP02574_addiction_mod"/>
</dbReference>
<accession>A0A7Z0DQU9</accession>
<evidence type="ECO:0000313" key="2">
    <source>
        <dbReference type="Proteomes" id="UP000564496"/>
    </source>
</evidence>
<sequence>MTLSASEFFEAGLNLPPSVRKDVALRLLESVEVVDDDAVEEAWSEEIASRVDDVVSGRVETVSGEQVFAEIAARRAARSA</sequence>
<dbReference type="EMBL" id="JACBZR010000001">
    <property type="protein sequence ID" value="NYI80099.1"/>
    <property type="molecule type" value="Genomic_DNA"/>
</dbReference>
<dbReference type="RefSeq" id="WP_179660325.1">
    <property type="nucleotide sequence ID" value="NZ_JACBZR010000001.1"/>
</dbReference>
<reference evidence="1 2" key="1">
    <citation type="submission" date="2020-07" db="EMBL/GenBank/DDBJ databases">
        <title>Sequencing the genomes of 1000 actinobacteria strains.</title>
        <authorList>
            <person name="Klenk H.-P."/>
        </authorList>
    </citation>
    <scope>NUCLEOTIDE SEQUENCE [LARGE SCALE GENOMIC DNA]</scope>
    <source>
        <strain evidence="1 2">DSM 26487</strain>
    </source>
</reference>
<organism evidence="1 2">
    <name type="scientific">Nocardioides panzhihuensis</name>
    <dbReference type="NCBI Taxonomy" id="860243"/>
    <lineage>
        <taxon>Bacteria</taxon>
        <taxon>Bacillati</taxon>
        <taxon>Actinomycetota</taxon>
        <taxon>Actinomycetes</taxon>
        <taxon>Propionibacteriales</taxon>
        <taxon>Nocardioidaceae</taxon>
        <taxon>Nocardioides</taxon>
    </lineage>
</organism>
<dbReference type="Proteomes" id="UP000564496">
    <property type="component" value="Unassembled WGS sequence"/>
</dbReference>